<dbReference type="Proteomes" id="UP000826300">
    <property type="component" value="Chromosome"/>
</dbReference>
<keyword evidence="4" id="KW-1185">Reference proteome</keyword>
<dbReference type="Gene3D" id="3.40.190.10">
    <property type="entry name" value="Periplasmic binding protein-like II"/>
    <property type="match status" value="2"/>
</dbReference>
<name>A0A8G0ZXD7_9RHOB</name>
<proteinExistence type="predicted"/>
<dbReference type="InterPro" id="IPR006059">
    <property type="entry name" value="SBP"/>
</dbReference>
<reference evidence="3" key="1">
    <citation type="submission" date="2021-02" db="EMBL/GenBank/DDBJ databases">
        <title>Rhodobacter shimadae sp. nov., an aerobic anoxygenic phototrophic bacterium isolated from a hot spring.</title>
        <authorList>
            <person name="Muramatsu S."/>
            <person name="Haruta S."/>
            <person name="Hirose S."/>
            <person name="Hanada S."/>
        </authorList>
    </citation>
    <scope>NUCLEOTIDE SEQUENCE</scope>
    <source>
        <strain evidence="3">N10</strain>
    </source>
</reference>
<evidence type="ECO:0000313" key="4">
    <source>
        <dbReference type="Proteomes" id="UP000826300"/>
    </source>
</evidence>
<dbReference type="RefSeq" id="WP_220662843.1">
    <property type="nucleotide sequence ID" value="NZ_CP069370.1"/>
</dbReference>
<organism evidence="3 4">
    <name type="scientific">Neotabrizicola shimadae</name>
    <dbReference type="NCBI Taxonomy" id="2807096"/>
    <lineage>
        <taxon>Bacteria</taxon>
        <taxon>Pseudomonadati</taxon>
        <taxon>Pseudomonadota</taxon>
        <taxon>Alphaproteobacteria</taxon>
        <taxon>Rhodobacterales</taxon>
        <taxon>Paracoccaceae</taxon>
        <taxon>Neotabrizicola</taxon>
    </lineage>
</organism>
<dbReference type="EMBL" id="CP069370">
    <property type="protein sequence ID" value="QYZ70626.1"/>
    <property type="molecule type" value="Genomic_DNA"/>
</dbReference>
<sequence>MTRLSRLLAGAALAGALAAPALAADQDLIVFDWAGFENQALIEDYVAKYGQMPTYAFFGDDDEAFQKVSSGFKADVAHPCSQMVQKYRDAGLIEPWDVSRIPEFANIAPRFLNSSIFKDDTGVWYIPTDYAYTAIAFNTDQVPAEDVASLAVFTDPKYAGRISLPDNTDDTWSLALLATGVTDWTNVTEEQFQAAAAWLRQAHANVRTYWADPSELSQLMKTGEVVIAWTWNDGVAAMKREGVPVEFNRTPKEGVASWFCGYVNFKDQPGSEDKAYDFINAWLAPGSAKGLLENFGYAHANDKAMATITVEELKAGNVDPIDGIVLSQTPIDPAMRDRMTQEFETIKAGF</sequence>
<dbReference type="Pfam" id="PF13416">
    <property type="entry name" value="SBP_bac_8"/>
    <property type="match status" value="1"/>
</dbReference>
<dbReference type="PANTHER" id="PTHR30222">
    <property type="entry name" value="SPERMIDINE/PUTRESCINE-BINDING PERIPLASMIC PROTEIN"/>
    <property type="match status" value="1"/>
</dbReference>
<evidence type="ECO:0000256" key="2">
    <source>
        <dbReference type="SAM" id="SignalP"/>
    </source>
</evidence>
<dbReference type="SUPFAM" id="SSF53850">
    <property type="entry name" value="Periplasmic binding protein-like II"/>
    <property type="match status" value="1"/>
</dbReference>
<gene>
    <name evidence="3" type="ORF">JO391_03655</name>
</gene>
<evidence type="ECO:0000256" key="1">
    <source>
        <dbReference type="ARBA" id="ARBA00022729"/>
    </source>
</evidence>
<dbReference type="AlphaFoldDB" id="A0A8G0ZXD7"/>
<feature type="signal peptide" evidence="2">
    <location>
        <begin position="1"/>
        <end position="23"/>
    </location>
</feature>
<evidence type="ECO:0000313" key="3">
    <source>
        <dbReference type="EMBL" id="QYZ70626.1"/>
    </source>
</evidence>
<dbReference type="KEGG" id="nsm:JO391_03655"/>
<protein>
    <submittedName>
        <fullName evidence="3">Extracellular solute-binding protein</fullName>
    </submittedName>
</protein>
<accession>A0A8G0ZXD7</accession>
<feature type="chain" id="PRO_5034048784" evidence="2">
    <location>
        <begin position="24"/>
        <end position="350"/>
    </location>
</feature>
<keyword evidence="1 2" id="KW-0732">Signal</keyword>
<dbReference type="PANTHER" id="PTHR30222:SF17">
    <property type="entry name" value="SPERMIDINE_PUTRESCINE-BINDING PERIPLASMIC PROTEIN"/>
    <property type="match status" value="1"/>
</dbReference>